<keyword evidence="5 7" id="KW-0472">Membrane</keyword>
<keyword evidence="6" id="KW-0175">Coiled coil</keyword>
<evidence type="ECO:0000259" key="8">
    <source>
        <dbReference type="Pfam" id="PF02687"/>
    </source>
</evidence>
<proteinExistence type="predicted"/>
<accession>A0A6N2W6L1</accession>
<evidence type="ECO:0000256" key="3">
    <source>
        <dbReference type="ARBA" id="ARBA00022692"/>
    </source>
</evidence>
<evidence type="ECO:0000313" key="9">
    <source>
        <dbReference type="EMBL" id="VYT36561.1"/>
    </source>
</evidence>
<feature type="transmembrane region" description="Helical" evidence="7">
    <location>
        <begin position="647"/>
        <end position="668"/>
    </location>
</feature>
<feature type="transmembrane region" description="Helical" evidence="7">
    <location>
        <begin position="601"/>
        <end position="627"/>
    </location>
</feature>
<reference evidence="9" key="1">
    <citation type="submission" date="2019-11" db="EMBL/GenBank/DDBJ databases">
        <authorList>
            <person name="Feng L."/>
        </authorList>
    </citation>
    <scope>NUCLEOTIDE SEQUENCE</scope>
    <source>
        <strain evidence="9">CnexileLFYP112</strain>
    </source>
</reference>
<organism evidence="9">
    <name type="scientific">[Clostridium] nexile</name>
    <dbReference type="NCBI Taxonomy" id="29361"/>
    <lineage>
        <taxon>Bacteria</taxon>
        <taxon>Bacillati</taxon>
        <taxon>Bacillota</taxon>
        <taxon>Clostridia</taxon>
        <taxon>Lachnospirales</taxon>
        <taxon>Lachnospiraceae</taxon>
        <taxon>Tyzzerella</taxon>
    </lineage>
</organism>
<dbReference type="InterPro" id="IPR003838">
    <property type="entry name" value="ABC3_permease_C"/>
</dbReference>
<evidence type="ECO:0000256" key="7">
    <source>
        <dbReference type="SAM" id="Phobius"/>
    </source>
</evidence>
<protein>
    <submittedName>
        <fullName evidence="9">Outer membrane-specific lipoprotein transporter subunit LolE</fullName>
    </submittedName>
</protein>
<evidence type="ECO:0000256" key="6">
    <source>
        <dbReference type="SAM" id="Coils"/>
    </source>
</evidence>
<name>A0A6N2W6L1_9FIRM</name>
<keyword evidence="9" id="KW-0449">Lipoprotein</keyword>
<keyword evidence="3 7" id="KW-0812">Transmembrane</keyword>
<keyword evidence="4 7" id="KW-1133">Transmembrane helix</keyword>
<sequence>MKKRALRKDFYMEIRKSLGRFLSIFFIVALGVSFFSGIRASEPDMRISGDAYFDEKNLMDIKVISTMGLTKDDLHAIEGISDVAKAEGGFSQDMLLNIDDNQKVLHVMSIPESMNELTVSEGRMPEKGGECLVDIDFLEGTSYRIGDTITLTREDSGILEVKEFKIVGTGSSPSYISFGRGSSLIGTGTVSGFLAVTDENFSPDTYTEIYVKAAGAKEETAFTEGYQKKVDHVIDEIEKITDARCEARKQSLAADANKEIDKARRELEDGKASAQQELSEAEQKLKDGETQIQNAKAEIASGKEQIENAKQTLYQKQKELDAGLEEYRTGKETLDSQKEELEKKEKEYQQQAEAAAPQIEAAEKQIADARAKLDVGWQQYNTIKDSEDPKDQAIAAELLKQLNAGEAELKANIEKLTAMKNQLSEGKIAIEQAKQQLSAGEESLSCALQTIQNGQAQIDTAWEELHEKEETLESGENTLQEQEQTLIKSREEYETAKAEAQAKIEEGEQKIKDAEKEIAKIETPTWYVYDRSTLPEYSEYGENADRMRAIGKVFPALFFLVAALISLTTMTRMVEEQRVEIGTLQALGYSKIDIAKKYLNYALLATFGGSVFGVLIGEKLFPFIIVYAYKIMYQHLPHIIVPYHVSYAVMATAAAVLCTFVATLAACYKELMALPAILMRPPSPKQGKRIFLERITFIWKHLSFIWKSSIRNLFRYKKRFFMTIIGIGGCMGLMLVGFGLKDSITNIATLQYGELQEYDGMAYLSSDLSDQEKMSLRETLEGEHQIDTYSEVMMKNKTVKSAAGEEEIYLSVPVKEHGLEPFMTFRNRVTKEEYELTNEGVILTENAATELDVKSGDMITIQEDAGDVKVKVVSVCENYIGNYMYMTTGLYEELYGKEPEENSIMFKMKKYDEEGLMEIGKKLIEQDAVLNVTYTNNMEERIADMLGSLNLVIVVLIISAGMLAFVVLYNLNNINITERKRELATLKVLGFYDKEVASYVFRENILLTIIGSLVGMGIGKILHQFVIVTVEVEGIMFGRNIDFPSFLYSFLFTVGFSLFVNWVMYFKLKRIDMVESLKSVE</sequence>
<evidence type="ECO:0000256" key="1">
    <source>
        <dbReference type="ARBA" id="ARBA00004651"/>
    </source>
</evidence>
<dbReference type="GO" id="GO:0005886">
    <property type="term" value="C:plasma membrane"/>
    <property type="evidence" value="ECO:0007669"/>
    <property type="project" value="UniProtKB-SubCell"/>
</dbReference>
<dbReference type="PANTHER" id="PTHR30287">
    <property type="entry name" value="MEMBRANE COMPONENT OF PREDICTED ABC SUPERFAMILY METABOLITE UPTAKE TRANSPORTER"/>
    <property type="match status" value="1"/>
</dbReference>
<evidence type="ECO:0000256" key="2">
    <source>
        <dbReference type="ARBA" id="ARBA00022475"/>
    </source>
</evidence>
<feature type="domain" description="ABC3 transporter permease C-terminal" evidence="8">
    <location>
        <begin position="553"/>
        <end position="668"/>
    </location>
</feature>
<feature type="domain" description="ABC3 transporter permease C-terminal" evidence="8">
    <location>
        <begin position="955"/>
        <end position="1071"/>
    </location>
</feature>
<feature type="transmembrane region" description="Helical" evidence="7">
    <location>
        <begin position="1005"/>
        <end position="1026"/>
    </location>
</feature>
<dbReference type="InterPro" id="IPR038766">
    <property type="entry name" value="Membrane_comp_ABC_pdt"/>
</dbReference>
<keyword evidence="2" id="KW-1003">Cell membrane</keyword>
<feature type="coiled-coil region" evidence="6">
    <location>
        <begin position="465"/>
        <end position="524"/>
    </location>
</feature>
<feature type="transmembrane region" description="Helical" evidence="7">
    <location>
        <begin position="21"/>
        <end position="38"/>
    </location>
</feature>
<gene>
    <name evidence="9" type="ORF">CNLFYP112_00604</name>
</gene>
<feature type="transmembrane region" description="Helical" evidence="7">
    <location>
        <begin position="720"/>
        <end position="740"/>
    </location>
</feature>
<feature type="transmembrane region" description="Helical" evidence="7">
    <location>
        <begin position="945"/>
        <end position="971"/>
    </location>
</feature>
<dbReference type="AlphaFoldDB" id="A0A6N2W6L1"/>
<evidence type="ECO:0000256" key="4">
    <source>
        <dbReference type="ARBA" id="ARBA00022989"/>
    </source>
</evidence>
<comment type="subcellular location">
    <subcellularLocation>
        <location evidence="1">Cell membrane</location>
        <topology evidence="1">Multi-pass membrane protein</topology>
    </subcellularLocation>
</comment>
<evidence type="ECO:0000256" key="5">
    <source>
        <dbReference type="ARBA" id="ARBA00023136"/>
    </source>
</evidence>
<dbReference type="Pfam" id="PF02687">
    <property type="entry name" value="FtsX"/>
    <property type="match status" value="2"/>
</dbReference>
<feature type="transmembrane region" description="Helical" evidence="7">
    <location>
        <begin position="1046"/>
        <end position="1066"/>
    </location>
</feature>
<feature type="coiled-coil region" evidence="6">
    <location>
        <begin position="399"/>
        <end position="436"/>
    </location>
</feature>
<feature type="transmembrane region" description="Helical" evidence="7">
    <location>
        <begin position="553"/>
        <end position="570"/>
    </location>
</feature>
<dbReference type="EMBL" id="CACRTG010000043">
    <property type="protein sequence ID" value="VYT36561.1"/>
    <property type="molecule type" value="Genomic_DNA"/>
</dbReference>
<feature type="coiled-coil region" evidence="6">
    <location>
        <begin position="246"/>
        <end position="354"/>
    </location>
</feature>
<dbReference type="PANTHER" id="PTHR30287:SF1">
    <property type="entry name" value="INNER MEMBRANE PROTEIN"/>
    <property type="match status" value="1"/>
</dbReference>